<reference evidence="2" key="1">
    <citation type="journal article" date="2014" name="Int. J. Syst. Evol. Microbiol.">
        <title>Complete genome sequence of Corynebacterium casei LMG S-19264T (=DSM 44701T), isolated from a smear-ripened cheese.</title>
        <authorList>
            <consortium name="US DOE Joint Genome Institute (JGI-PGF)"/>
            <person name="Walter F."/>
            <person name="Albersmeier A."/>
            <person name="Kalinowski J."/>
            <person name="Ruckert C."/>
        </authorList>
    </citation>
    <scope>NUCLEOTIDE SEQUENCE</scope>
    <source>
        <strain evidence="2">CGMCC 1.15478</strain>
    </source>
</reference>
<comment type="caution">
    <text evidence="2">The sequence shown here is derived from an EMBL/GenBank/DDBJ whole genome shotgun (WGS) entry which is preliminary data.</text>
</comment>
<keyword evidence="1" id="KW-1133">Transmembrane helix</keyword>
<keyword evidence="1" id="KW-0472">Membrane</keyword>
<evidence type="ECO:0000313" key="3">
    <source>
        <dbReference type="Proteomes" id="UP000641514"/>
    </source>
</evidence>
<reference evidence="2" key="2">
    <citation type="submission" date="2020-09" db="EMBL/GenBank/DDBJ databases">
        <authorList>
            <person name="Sun Q."/>
            <person name="Zhou Y."/>
        </authorList>
    </citation>
    <scope>NUCLEOTIDE SEQUENCE</scope>
    <source>
        <strain evidence="2">CGMCC 1.15478</strain>
    </source>
</reference>
<sequence length="152" mass="16603">MKTKLAIVFITIGLVFYMFLMGRQGVILISHGTGVTVAMGAAILVLPFLGAYVAFTTLQAGFRHQRLADLIAEAGLELDTSGLPRRPSGRVERAAADAFFLDVKSGLDAAPDDWRQWYRVARAYDIAGDRKRAREAMGRAVDMEAREARGTA</sequence>
<keyword evidence="3" id="KW-1185">Reference proteome</keyword>
<dbReference type="Proteomes" id="UP000641514">
    <property type="component" value="Unassembled WGS sequence"/>
</dbReference>
<feature type="transmembrane region" description="Helical" evidence="1">
    <location>
        <begin position="35"/>
        <end position="55"/>
    </location>
</feature>
<protein>
    <recommendedName>
        <fullName evidence="4">Tetratricopeptide repeat protein</fullName>
    </recommendedName>
</protein>
<evidence type="ECO:0000256" key="1">
    <source>
        <dbReference type="SAM" id="Phobius"/>
    </source>
</evidence>
<keyword evidence="1" id="KW-0812">Transmembrane</keyword>
<proteinExistence type="predicted"/>
<name>A0A916XBV9_9ACTN</name>
<gene>
    <name evidence="2" type="ORF">GCM10011410_11040</name>
</gene>
<organism evidence="2 3">
    <name type="scientific">Hoyosella rhizosphaerae</name>
    <dbReference type="NCBI Taxonomy" id="1755582"/>
    <lineage>
        <taxon>Bacteria</taxon>
        <taxon>Bacillati</taxon>
        <taxon>Actinomycetota</taxon>
        <taxon>Actinomycetes</taxon>
        <taxon>Mycobacteriales</taxon>
        <taxon>Hoyosellaceae</taxon>
        <taxon>Hoyosella</taxon>
    </lineage>
</organism>
<feature type="transmembrane region" description="Helical" evidence="1">
    <location>
        <begin position="7"/>
        <end position="29"/>
    </location>
</feature>
<dbReference type="AlphaFoldDB" id="A0A916XBV9"/>
<dbReference type="EMBL" id="BMJH01000001">
    <property type="protein sequence ID" value="GGC60340.1"/>
    <property type="molecule type" value="Genomic_DNA"/>
</dbReference>
<evidence type="ECO:0008006" key="4">
    <source>
        <dbReference type="Google" id="ProtNLM"/>
    </source>
</evidence>
<accession>A0A916XBV9</accession>
<evidence type="ECO:0000313" key="2">
    <source>
        <dbReference type="EMBL" id="GGC60340.1"/>
    </source>
</evidence>